<sequence>MRSPAIVFSLMAVSALSPTFVVGTPVPVHTEVNTTDHHRTNSNSPRGLGFLNEIFARTEPDDAPKTAHAAHTNPKVATIAGYTLGKRQFWERDTSGSLKRRSDQRDHSKEHHSHHPKRPQNDTLLKRLDDSQTTGGNAHTGKSGDVSGGSVDSGDNGGMPTLMNINSNNAGDGGGSTAGCAVGGKGESGGNASSGDSGRATGGRVQGSGGMVNMDSNNAGNAGKSSTGCAEAGYSEGAGDNSQASNAPSPTP</sequence>
<reference evidence="1" key="1">
    <citation type="journal article" date="2021" name="Environ. Microbiol.">
        <title>Gene family expansions and transcriptome signatures uncover fungal adaptations to wood decay.</title>
        <authorList>
            <person name="Hage H."/>
            <person name="Miyauchi S."/>
            <person name="Viragh M."/>
            <person name="Drula E."/>
            <person name="Min B."/>
            <person name="Chaduli D."/>
            <person name="Navarro D."/>
            <person name="Favel A."/>
            <person name="Norest M."/>
            <person name="Lesage-Meessen L."/>
            <person name="Balint B."/>
            <person name="Merenyi Z."/>
            <person name="de Eugenio L."/>
            <person name="Morin E."/>
            <person name="Martinez A.T."/>
            <person name="Baldrian P."/>
            <person name="Stursova M."/>
            <person name="Martinez M.J."/>
            <person name="Novotny C."/>
            <person name="Magnuson J.K."/>
            <person name="Spatafora J.W."/>
            <person name="Maurice S."/>
            <person name="Pangilinan J."/>
            <person name="Andreopoulos W."/>
            <person name="LaButti K."/>
            <person name="Hundley H."/>
            <person name="Na H."/>
            <person name="Kuo A."/>
            <person name="Barry K."/>
            <person name="Lipzen A."/>
            <person name="Henrissat B."/>
            <person name="Riley R."/>
            <person name="Ahrendt S."/>
            <person name="Nagy L.G."/>
            <person name="Grigoriev I.V."/>
            <person name="Martin F."/>
            <person name="Rosso M.N."/>
        </authorList>
    </citation>
    <scope>NUCLEOTIDE SEQUENCE</scope>
    <source>
        <strain evidence="1">CBS 384.51</strain>
    </source>
</reference>
<dbReference type="EMBL" id="MU274900">
    <property type="protein sequence ID" value="KAI0095305.1"/>
    <property type="molecule type" value="Genomic_DNA"/>
</dbReference>
<evidence type="ECO:0000313" key="2">
    <source>
        <dbReference type="Proteomes" id="UP001055072"/>
    </source>
</evidence>
<accession>A0ACB8UPH0</accession>
<evidence type="ECO:0000313" key="1">
    <source>
        <dbReference type="EMBL" id="KAI0095305.1"/>
    </source>
</evidence>
<organism evidence="1 2">
    <name type="scientific">Irpex rosettiformis</name>
    <dbReference type="NCBI Taxonomy" id="378272"/>
    <lineage>
        <taxon>Eukaryota</taxon>
        <taxon>Fungi</taxon>
        <taxon>Dikarya</taxon>
        <taxon>Basidiomycota</taxon>
        <taxon>Agaricomycotina</taxon>
        <taxon>Agaricomycetes</taxon>
        <taxon>Polyporales</taxon>
        <taxon>Irpicaceae</taxon>
        <taxon>Irpex</taxon>
    </lineage>
</organism>
<name>A0ACB8UPH0_9APHY</name>
<gene>
    <name evidence="1" type="ORF">BDY19DRAFT_902278</name>
</gene>
<proteinExistence type="predicted"/>
<comment type="caution">
    <text evidence="1">The sequence shown here is derived from an EMBL/GenBank/DDBJ whole genome shotgun (WGS) entry which is preliminary data.</text>
</comment>
<dbReference type="Proteomes" id="UP001055072">
    <property type="component" value="Unassembled WGS sequence"/>
</dbReference>
<protein>
    <submittedName>
        <fullName evidence="1">Uncharacterized protein</fullName>
    </submittedName>
</protein>
<keyword evidence="2" id="KW-1185">Reference proteome</keyword>